<dbReference type="SMART" id="SM01217">
    <property type="entry name" value="Fn3_like"/>
    <property type="match status" value="1"/>
</dbReference>
<dbReference type="InterPro" id="IPR036962">
    <property type="entry name" value="Glyco_hydro_3_N_sf"/>
</dbReference>
<comment type="caution">
    <text evidence="4">The sequence shown here is derived from an EMBL/GenBank/DDBJ whole genome shotgun (WGS) entry which is preliminary data.</text>
</comment>
<evidence type="ECO:0000313" key="5">
    <source>
        <dbReference type="Proteomes" id="UP000604475"/>
    </source>
</evidence>
<dbReference type="Proteomes" id="UP000604475">
    <property type="component" value="Unassembled WGS sequence"/>
</dbReference>
<dbReference type="PANTHER" id="PTHR42715">
    <property type="entry name" value="BETA-GLUCOSIDASE"/>
    <property type="match status" value="1"/>
</dbReference>
<dbReference type="SUPFAM" id="SSF51445">
    <property type="entry name" value="(Trans)glycosidases"/>
    <property type="match status" value="1"/>
</dbReference>
<evidence type="ECO:0000256" key="2">
    <source>
        <dbReference type="ARBA" id="ARBA00022801"/>
    </source>
</evidence>
<dbReference type="Pfam" id="PF01915">
    <property type="entry name" value="Glyco_hydro_3_C"/>
    <property type="match status" value="1"/>
</dbReference>
<dbReference type="InterPro" id="IPR017853">
    <property type="entry name" value="GH"/>
</dbReference>
<dbReference type="InterPro" id="IPR013783">
    <property type="entry name" value="Ig-like_fold"/>
</dbReference>
<reference evidence="4" key="1">
    <citation type="submission" date="2020-12" db="EMBL/GenBank/DDBJ databases">
        <title>Genomic characterization of non-nitrogen-fixing Frankia strains.</title>
        <authorList>
            <person name="Carlos-Shanley C."/>
            <person name="Guerra T."/>
            <person name="Hahn D."/>
        </authorList>
    </citation>
    <scope>NUCLEOTIDE SEQUENCE</scope>
    <source>
        <strain evidence="4">CN6</strain>
    </source>
</reference>
<dbReference type="Pfam" id="PF14310">
    <property type="entry name" value="Fn3-like"/>
    <property type="match status" value="1"/>
</dbReference>
<keyword evidence="2 4" id="KW-0378">Hydrolase</keyword>
<proteinExistence type="inferred from homology"/>
<dbReference type="Gene3D" id="3.40.50.1700">
    <property type="entry name" value="Glycoside hydrolase family 3 C-terminal domain"/>
    <property type="match status" value="1"/>
</dbReference>
<dbReference type="GO" id="GO:0008422">
    <property type="term" value="F:beta-glucosidase activity"/>
    <property type="evidence" value="ECO:0007669"/>
    <property type="project" value="TreeGrafter"/>
</dbReference>
<accession>A0A937RH55</accession>
<name>A0A937RH55_9ACTN</name>
<comment type="similarity">
    <text evidence="1">Belongs to the glycosyl hydrolase 3 family.</text>
</comment>
<dbReference type="Gene3D" id="3.20.20.300">
    <property type="entry name" value="Glycoside hydrolase, family 3, N-terminal domain"/>
    <property type="match status" value="1"/>
</dbReference>
<dbReference type="SUPFAM" id="SSF52279">
    <property type="entry name" value="Beta-D-glucan exohydrolase, C-terminal domain"/>
    <property type="match status" value="1"/>
</dbReference>
<dbReference type="InterPro" id="IPR050288">
    <property type="entry name" value="Cellulose_deg_GH3"/>
</dbReference>
<dbReference type="InterPro" id="IPR001764">
    <property type="entry name" value="Glyco_hydro_3_N"/>
</dbReference>
<dbReference type="Pfam" id="PF00933">
    <property type="entry name" value="Glyco_hydro_3"/>
    <property type="match status" value="1"/>
</dbReference>
<gene>
    <name evidence="4" type="ORF">I7412_17320</name>
</gene>
<dbReference type="GO" id="GO:0009251">
    <property type="term" value="P:glucan catabolic process"/>
    <property type="evidence" value="ECO:0007669"/>
    <property type="project" value="TreeGrafter"/>
</dbReference>
<dbReference type="AlphaFoldDB" id="A0A937RH55"/>
<dbReference type="InterPro" id="IPR026891">
    <property type="entry name" value="Fn3-like"/>
</dbReference>
<dbReference type="Gene3D" id="2.60.40.10">
    <property type="entry name" value="Immunoglobulins"/>
    <property type="match status" value="1"/>
</dbReference>
<dbReference type="PRINTS" id="PR00133">
    <property type="entry name" value="GLHYDRLASE3"/>
</dbReference>
<dbReference type="EMBL" id="JAEACQ010000197">
    <property type="protein sequence ID" value="MBL7628885.1"/>
    <property type="molecule type" value="Genomic_DNA"/>
</dbReference>
<evidence type="ECO:0000259" key="3">
    <source>
        <dbReference type="SMART" id="SM01217"/>
    </source>
</evidence>
<protein>
    <submittedName>
        <fullName evidence="4">Glycoside hydrolase family 3 C-terminal domain-containing protein</fullName>
    </submittedName>
</protein>
<dbReference type="RefSeq" id="WP_203010256.1">
    <property type="nucleotide sequence ID" value="NZ_JADWYU010000137.1"/>
</dbReference>
<sequence>MNHAVDPAGFGFTFTDGVARVRAGELTAADAAELLVKQLRDDELLWLLDGDTPVRALRTIQARMRSGPITAGALPRLGIPGIRFSDGPRGVVMGNSTAFPVTMMRAATWDPDLEERVGHAMGLEARARGANYSGAVCVNLLRHPAWGRAQESYGEDPVLTGQLGAALTRGLRRNVMACVKHFALNSMENARFKVDVAVDEHALHEVYLPHFKATVDAGADSFMSSYNAVNGAFLDVNRTLLTDVLRDEWGFEGFVTSDWLWGVHDAVASLDAGMDVEMPLRALRARELPGALRAGRLPRETVLRSARRILATTLAHAATRDEAEPAADVVAAPAHRALAREAAVRGTVLLRNEPAGGAPLLPLPATTRRLAVLGHLAAAPNLGDHGSSTVRPPTTCSPLEGLREALPAVEIDHLDGADAAAAARAAAAADTAVVVVGLTHDDEGERVMNDDPASLRVLGFPFTVPVLGRLLGHVARLLVRYGRGGDRASLTLRPRDERLIAAVAAANPRTVVVVIGGSAILMEAWRDRVPAILLAFYPGMEGGRALGDVLTGRAEPGGRLPFAIPTDAAHLPFFDAEARRVTYDAWWGQRKLDRDGHPAAYPFGFGLGYTTFDLELTGHRVSGGDGAATVRVRNTGTRAGSTVAQVYAADADAPRPVPQLIGFRRVELAAGAATEVTIPLDLTPTLERDPTTRAWARRPGTWRILAAPHSPGPVDGAPLLVTG</sequence>
<keyword evidence="5" id="KW-1185">Reference proteome</keyword>
<evidence type="ECO:0000256" key="1">
    <source>
        <dbReference type="ARBA" id="ARBA00005336"/>
    </source>
</evidence>
<dbReference type="PANTHER" id="PTHR42715:SF3">
    <property type="entry name" value="BETA-GLUCOSIDASE B-RELATED"/>
    <property type="match status" value="1"/>
</dbReference>
<dbReference type="InterPro" id="IPR002772">
    <property type="entry name" value="Glyco_hydro_3_C"/>
</dbReference>
<evidence type="ECO:0000313" key="4">
    <source>
        <dbReference type="EMBL" id="MBL7628885.1"/>
    </source>
</evidence>
<organism evidence="4 5">
    <name type="scientific">Frankia nepalensis</name>
    <dbReference type="NCBI Taxonomy" id="1836974"/>
    <lineage>
        <taxon>Bacteria</taxon>
        <taxon>Bacillati</taxon>
        <taxon>Actinomycetota</taxon>
        <taxon>Actinomycetes</taxon>
        <taxon>Frankiales</taxon>
        <taxon>Frankiaceae</taxon>
        <taxon>Frankia</taxon>
    </lineage>
</organism>
<feature type="domain" description="Fibronectin type III-like" evidence="3">
    <location>
        <begin position="642"/>
        <end position="710"/>
    </location>
</feature>
<dbReference type="InterPro" id="IPR036881">
    <property type="entry name" value="Glyco_hydro_3_C_sf"/>
</dbReference>